<keyword evidence="1" id="KW-1133">Transmembrane helix</keyword>
<reference evidence="2 3" key="1">
    <citation type="journal article" date="2015" name="Sci. Rep.">
        <title>The power of single molecule real-time sequencing technology in the de novo assembly of a eukaryotic genome.</title>
        <authorList>
            <person name="Sakai H."/>
            <person name="Naito K."/>
            <person name="Ogiso-Tanaka E."/>
            <person name="Takahashi Y."/>
            <person name="Iseki K."/>
            <person name="Muto C."/>
            <person name="Satou K."/>
            <person name="Teruya K."/>
            <person name="Shiroma A."/>
            <person name="Shimoji M."/>
            <person name="Hirano T."/>
            <person name="Itoh T."/>
            <person name="Kaga A."/>
            <person name="Tomooka N."/>
        </authorList>
    </citation>
    <scope>NUCLEOTIDE SEQUENCE [LARGE SCALE GENOMIC DNA]</scope>
    <source>
        <strain evidence="3">cv. Shumari</strain>
    </source>
</reference>
<gene>
    <name evidence="2" type="primary">Vigan.09G053100</name>
    <name evidence="2" type="ORF">VIGAN_09053100</name>
</gene>
<organism evidence="2 3">
    <name type="scientific">Vigna angularis var. angularis</name>
    <dbReference type="NCBI Taxonomy" id="157739"/>
    <lineage>
        <taxon>Eukaryota</taxon>
        <taxon>Viridiplantae</taxon>
        <taxon>Streptophyta</taxon>
        <taxon>Embryophyta</taxon>
        <taxon>Tracheophyta</taxon>
        <taxon>Spermatophyta</taxon>
        <taxon>Magnoliopsida</taxon>
        <taxon>eudicotyledons</taxon>
        <taxon>Gunneridae</taxon>
        <taxon>Pentapetalae</taxon>
        <taxon>rosids</taxon>
        <taxon>fabids</taxon>
        <taxon>Fabales</taxon>
        <taxon>Fabaceae</taxon>
        <taxon>Papilionoideae</taxon>
        <taxon>50 kb inversion clade</taxon>
        <taxon>NPAAA clade</taxon>
        <taxon>indigoferoid/millettioid clade</taxon>
        <taxon>Phaseoleae</taxon>
        <taxon>Vigna</taxon>
    </lineage>
</organism>
<feature type="non-terminal residue" evidence="2">
    <location>
        <position position="1"/>
    </location>
</feature>
<evidence type="ECO:0000313" key="3">
    <source>
        <dbReference type="Proteomes" id="UP000291084"/>
    </source>
</evidence>
<keyword evidence="1" id="KW-0812">Transmembrane</keyword>
<feature type="transmembrane region" description="Helical" evidence="1">
    <location>
        <begin position="67"/>
        <end position="89"/>
    </location>
</feature>
<evidence type="ECO:0000256" key="1">
    <source>
        <dbReference type="SAM" id="Phobius"/>
    </source>
</evidence>
<protein>
    <submittedName>
        <fullName evidence="2">Uncharacterized protein</fullName>
    </submittedName>
</protein>
<name>A0A0S3SWJ4_PHAAN</name>
<sequence length="122" mass="14308">GALNKIPTFVNLKLVVIEKACPWSSICNVWSISSPICYFLCILECWKQHCSFFELLTKKRKRRKNQILIQLHHLVAIGLNILCLFIIILNKVKYDKITKLIKYHINSPFLFAFFSLFAYNQS</sequence>
<dbReference type="AlphaFoldDB" id="A0A0S3SWJ4"/>
<feature type="transmembrane region" description="Helical" evidence="1">
    <location>
        <begin position="101"/>
        <end position="119"/>
    </location>
</feature>
<keyword evidence="3" id="KW-1185">Reference proteome</keyword>
<proteinExistence type="predicted"/>
<dbReference type="Proteomes" id="UP000291084">
    <property type="component" value="Chromosome 9"/>
</dbReference>
<accession>A0A0S3SWJ4</accession>
<keyword evidence="1" id="KW-0472">Membrane</keyword>
<dbReference type="EMBL" id="AP015042">
    <property type="protein sequence ID" value="BAT97161.1"/>
    <property type="molecule type" value="Genomic_DNA"/>
</dbReference>
<evidence type="ECO:0000313" key="2">
    <source>
        <dbReference type="EMBL" id="BAT97161.1"/>
    </source>
</evidence>